<dbReference type="KEGG" id="mwe:WEN_01240"/>
<gene>
    <name evidence="1" type="ordered locus">WEN_01240</name>
</gene>
<proteinExistence type="predicted"/>
<evidence type="ECO:0000313" key="2">
    <source>
        <dbReference type="Proteomes" id="UP000009005"/>
    </source>
</evidence>
<keyword evidence="2" id="KW-1185">Reference proteome</keyword>
<dbReference type="HOGENOM" id="CLU_1011302_0_0_14"/>
<evidence type="ECO:0000313" key="1">
    <source>
        <dbReference type="EMBL" id="AFN65047.1"/>
    </source>
</evidence>
<dbReference type="PATRIC" id="fig|1197325.3.peg.269"/>
<protein>
    <submittedName>
        <fullName evidence="1">Uncharacterized protein</fullName>
    </submittedName>
</protein>
<dbReference type="RefSeq" id="WP_014849757.1">
    <property type="nucleotide sequence ID" value="NC_018149.1"/>
</dbReference>
<accession>I6ZEM7</accession>
<dbReference type="AlphaFoldDB" id="I6ZEM7"/>
<dbReference type="EMBL" id="CP003703">
    <property type="protein sequence ID" value="AFN65047.1"/>
    <property type="molecule type" value="Genomic_DNA"/>
</dbReference>
<dbReference type="Proteomes" id="UP000009005">
    <property type="component" value="Chromosome"/>
</dbReference>
<sequence>MIKKLLLLIFTTSTISTGIYFGTKKSNNLTSHSLPERESTGPNLIKDSKKYCRVLLSSENFVYEVLLCFDFDKANSLNKSTYDLEHRNMEQYTGALFLLDKTYERYLISKIDGLSSERKVKGYKEYQLRETSWKAFRYKKQIAMELTWEAKRELVGNSFTIKARPYFSQEIEEGFLFPSDNTDTMQYMFQSNDYAIFSDRDLITGSLTKNPWGAYGESKKSFKIVAPLVTDPYDTRLTEHKQKSKYQIISESLWASDSFSCDPPAQQEKIVLSCH</sequence>
<reference evidence="1 2" key="1">
    <citation type="journal article" date="2012" name="J. Bacteriol.">
        <title>Complete genome sequence of Mycoplasma wenyonii strain Massachusetts.</title>
        <authorList>
            <person name="Dos Santos A.P."/>
            <person name="Guimaraes A.M."/>
            <person name="do Nascimento N.C."/>
            <person name="Sanmiguel P.J."/>
            <person name="Messick J.B."/>
        </authorList>
    </citation>
    <scope>NUCLEOTIDE SEQUENCE [LARGE SCALE GENOMIC DNA]</scope>
    <source>
        <strain evidence="1 2">Massachusetts</strain>
    </source>
</reference>
<organism evidence="1 2">
    <name type="scientific">Mycoplasma wenyonii (strain Massachusetts)</name>
    <name type="common">Eperythrozoon wenyonii</name>
    <dbReference type="NCBI Taxonomy" id="1197325"/>
    <lineage>
        <taxon>Bacteria</taxon>
        <taxon>Bacillati</taxon>
        <taxon>Mycoplasmatota</taxon>
        <taxon>Mollicutes</taxon>
        <taxon>Mycoplasmataceae</taxon>
        <taxon>Mycoplasma</taxon>
    </lineage>
</organism>
<name>I6ZEM7_MYCWM</name>